<dbReference type="RefSeq" id="WP_011373325.1">
    <property type="nucleotide sequence ID" value="NC_007575.1"/>
</dbReference>
<dbReference type="AlphaFoldDB" id="Q30PU7"/>
<sequence length="461" mass="52497">MARKVRIFVENAAQHVILKSIDNTTLFKEEQDYILFLEILKELSLNHDMDIHSYILMPQYFEFLATPKHADALSKFMQSLGRKYVGYFNKKYNRTGTLWDGRYKASLIENKSYLFEIMRYIEQQSHVDYLYSSVGKNLLGRADSIVSQNELYKKLGYTDDKRLSEYSQFFYSGINNAKKEFIVSCLEKQLVTGSVDFVKNLQHLVGMTLISKDRGRPKKEDEEKRKKMYKNLVVLDKEQHKDLKISPMENLFFAKQSAFIPVIANEVALVGAAFPVVFTADENPSLVSLVSLGGDSLAINADGKWVTSYVPSYLRKYPFSLASTKENPDQKVILIDEESPLFSKTKGKQLFKKDKEQSETLSHAINFLTSHENQSIITSNVAKAIAASGILEDREISVGEGDEKKVLVNGFRVVDREKLNALSDDILADWVRKGIISLIDAHLKSLDNIQALFNIAHARQS</sequence>
<dbReference type="GO" id="GO:0003677">
    <property type="term" value="F:DNA binding"/>
    <property type="evidence" value="ECO:0007669"/>
    <property type="project" value="InterPro"/>
</dbReference>
<keyword evidence="3" id="KW-1185">Reference proteome</keyword>
<dbReference type="Proteomes" id="UP000002714">
    <property type="component" value="Chromosome"/>
</dbReference>
<evidence type="ECO:0000313" key="3">
    <source>
        <dbReference type="Proteomes" id="UP000002714"/>
    </source>
</evidence>
<dbReference type="Gene3D" id="3.30.70.1290">
    <property type="entry name" value="Transposase IS200-like"/>
    <property type="match status" value="1"/>
</dbReference>
<evidence type="ECO:0000313" key="2">
    <source>
        <dbReference type="EMBL" id="ABB44984.1"/>
    </source>
</evidence>
<dbReference type="Pfam" id="PF01797">
    <property type="entry name" value="Y1_Tnp"/>
    <property type="match status" value="1"/>
</dbReference>
<dbReference type="HOGENOM" id="CLU_593025_0_0_7"/>
<accession>Q30PU7</accession>
<dbReference type="InterPro" id="IPR002686">
    <property type="entry name" value="Transposase_17"/>
</dbReference>
<dbReference type="EMBL" id="CP000153">
    <property type="protein sequence ID" value="ABB44984.1"/>
    <property type="molecule type" value="Genomic_DNA"/>
</dbReference>
<gene>
    <name evidence="2" type="ordered locus">Suden_1708</name>
</gene>
<proteinExistence type="predicted"/>
<dbReference type="PANTHER" id="PTHR34322:SF2">
    <property type="entry name" value="TRANSPOSASE IS200-LIKE DOMAIN-CONTAINING PROTEIN"/>
    <property type="match status" value="1"/>
</dbReference>
<name>Q30PU7_SULDN</name>
<dbReference type="GO" id="GO:0004803">
    <property type="term" value="F:transposase activity"/>
    <property type="evidence" value="ECO:0007669"/>
    <property type="project" value="InterPro"/>
</dbReference>
<protein>
    <recommendedName>
        <fullName evidence="1">Transposase IS200-like domain-containing protein</fullName>
    </recommendedName>
</protein>
<organism evidence="2 3">
    <name type="scientific">Sulfurimonas denitrificans (strain ATCC 33889 / DSM 1251)</name>
    <name type="common">Thiomicrospira denitrificans (strain ATCC 33889 / DSM 1251)</name>
    <dbReference type="NCBI Taxonomy" id="326298"/>
    <lineage>
        <taxon>Bacteria</taxon>
        <taxon>Pseudomonadati</taxon>
        <taxon>Campylobacterota</taxon>
        <taxon>Epsilonproteobacteria</taxon>
        <taxon>Campylobacterales</taxon>
        <taxon>Sulfurimonadaceae</taxon>
        <taxon>Sulfurimonas</taxon>
    </lineage>
</organism>
<dbReference type="SMART" id="SM01321">
    <property type="entry name" value="Y1_Tnp"/>
    <property type="match status" value="1"/>
</dbReference>
<dbReference type="PANTHER" id="PTHR34322">
    <property type="entry name" value="TRANSPOSASE, Y1_TNP DOMAIN-CONTAINING"/>
    <property type="match status" value="1"/>
</dbReference>
<dbReference type="InterPro" id="IPR010836">
    <property type="entry name" value="SapC"/>
</dbReference>
<dbReference type="OrthoDB" id="9800147at2"/>
<feature type="domain" description="Transposase IS200-like" evidence="1">
    <location>
        <begin position="9"/>
        <end position="124"/>
    </location>
</feature>
<reference evidence="2 3" key="1">
    <citation type="journal article" date="2008" name="Appl. Environ. Microbiol.">
        <title>Genome of the epsilonproteobacterial chemolithoautotroph Sulfurimonas denitrificans.</title>
        <authorList>
            <person name="Sievert S.M."/>
            <person name="Scott K.M."/>
            <person name="Klotz M.G."/>
            <person name="Chain P.S.G."/>
            <person name="Hauser L.J."/>
            <person name="Hemp J."/>
            <person name="Huegler M."/>
            <person name="Land M."/>
            <person name="Lapidus A."/>
            <person name="Larimer F.W."/>
            <person name="Lucas S."/>
            <person name="Malfatti S.A."/>
            <person name="Meyer F."/>
            <person name="Paulsen I.T."/>
            <person name="Ren Q."/>
            <person name="Simon J."/>
            <person name="Bailey K."/>
            <person name="Diaz E."/>
            <person name="Fitzpatrick K.A."/>
            <person name="Glover B."/>
            <person name="Gwatney N."/>
            <person name="Korajkic A."/>
            <person name="Long A."/>
            <person name="Mobberley J.M."/>
            <person name="Pantry S.N."/>
            <person name="Pazder G."/>
            <person name="Peterson S."/>
            <person name="Quintanilla J.D."/>
            <person name="Sprinkle R."/>
            <person name="Stephens J."/>
            <person name="Thomas P."/>
            <person name="Vaughn R."/>
            <person name="Weber M.J."/>
            <person name="Wooten L.L."/>
        </authorList>
    </citation>
    <scope>NUCLEOTIDE SEQUENCE [LARGE SCALE GENOMIC DNA]</scope>
    <source>
        <strain evidence="3">ATCC 33889 / DSM 1251</strain>
    </source>
</reference>
<dbReference type="eggNOG" id="COG1943">
    <property type="taxonomic scope" value="Bacteria"/>
</dbReference>
<dbReference type="GO" id="GO:0006313">
    <property type="term" value="P:DNA transposition"/>
    <property type="evidence" value="ECO:0007669"/>
    <property type="project" value="InterPro"/>
</dbReference>
<evidence type="ECO:0000259" key="1">
    <source>
        <dbReference type="SMART" id="SM01321"/>
    </source>
</evidence>
<dbReference type="KEGG" id="tdn:Suden_1708"/>
<dbReference type="InterPro" id="IPR036515">
    <property type="entry name" value="Transposase_17_sf"/>
</dbReference>
<dbReference type="SUPFAM" id="SSF143422">
    <property type="entry name" value="Transposase IS200-like"/>
    <property type="match status" value="1"/>
</dbReference>
<dbReference type="STRING" id="326298.Suden_1708"/>
<dbReference type="Pfam" id="PF07277">
    <property type="entry name" value="SapC"/>
    <property type="match status" value="1"/>
</dbReference>